<accession>H6L8D1</accession>
<protein>
    <submittedName>
        <fullName evidence="1">Uncharacterized protein</fullName>
    </submittedName>
</protein>
<reference evidence="1 2" key="1">
    <citation type="journal article" date="2012" name="Stand. Genomic Sci.">
        <title>Complete genome sequencing and analysis of Saprospira grandis str. Lewin, a predatory marine bacterium.</title>
        <authorList>
            <person name="Saw J.H."/>
            <person name="Yuryev A."/>
            <person name="Kanbe M."/>
            <person name="Hou S."/>
            <person name="Young A.G."/>
            <person name="Aizawa S."/>
            <person name="Alam M."/>
        </authorList>
    </citation>
    <scope>NUCLEOTIDE SEQUENCE [LARGE SCALE GENOMIC DNA]</scope>
    <source>
        <strain evidence="1 2">Lewin</strain>
    </source>
</reference>
<keyword evidence="2" id="KW-1185">Reference proteome</keyword>
<sequence>MWEGGIMFSGPAAFKLQANCWSGVGSAVPKLAVGFNLQPMAEGHSA</sequence>
<gene>
    <name evidence="1" type="ordered locus">SGRA_3779</name>
</gene>
<dbReference type="STRING" id="984262.SGRA_3779"/>
<organism evidence="1 2">
    <name type="scientific">Saprospira grandis (strain Lewin)</name>
    <dbReference type="NCBI Taxonomy" id="984262"/>
    <lineage>
        <taxon>Bacteria</taxon>
        <taxon>Pseudomonadati</taxon>
        <taxon>Bacteroidota</taxon>
        <taxon>Saprospiria</taxon>
        <taxon>Saprospirales</taxon>
        <taxon>Saprospiraceae</taxon>
        <taxon>Saprospira</taxon>
    </lineage>
</organism>
<proteinExistence type="predicted"/>
<dbReference type="AlphaFoldDB" id="H6L8D1"/>
<name>H6L8D1_SAPGL</name>
<dbReference type="EMBL" id="CP002831">
    <property type="protein sequence ID" value="AFC26495.1"/>
    <property type="molecule type" value="Genomic_DNA"/>
</dbReference>
<evidence type="ECO:0000313" key="2">
    <source>
        <dbReference type="Proteomes" id="UP000007519"/>
    </source>
</evidence>
<dbReference type="HOGENOM" id="CLU_207964_0_0_10"/>
<dbReference type="KEGG" id="sgn:SGRA_3779"/>
<evidence type="ECO:0000313" key="1">
    <source>
        <dbReference type="EMBL" id="AFC26495.1"/>
    </source>
</evidence>
<dbReference type="Proteomes" id="UP000007519">
    <property type="component" value="Chromosome"/>
</dbReference>